<reference evidence="1" key="1">
    <citation type="submission" date="2018-11" db="EMBL/GenBank/DDBJ databases">
        <title>The sequence and de novo assembly of Larimichthys crocea genome using PacBio and Hi-C technologies.</title>
        <authorList>
            <person name="Xu P."/>
            <person name="Chen B."/>
            <person name="Zhou Z."/>
            <person name="Ke Q."/>
            <person name="Wu Y."/>
            <person name="Bai H."/>
            <person name="Pu F."/>
        </authorList>
    </citation>
    <scope>NUCLEOTIDE SEQUENCE</scope>
    <source>
        <tissue evidence="1">Muscle</tissue>
    </source>
</reference>
<keyword evidence="2" id="KW-1185">Reference proteome</keyword>
<accession>A0ACD3RAV9</accession>
<evidence type="ECO:0000313" key="2">
    <source>
        <dbReference type="Proteomes" id="UP000793456"/>
    </source>
</evidence>
<protein>
    <submittedName>
        <fullName evidence="1">Uncharacterized protein</fullName>
    </submittedName>
</protein>
<name>A0ACD3RAV9_LARCR</name>
<evidence type="ECO:0000313" key="1">
    <source>
        <dbReference type="EMBL" id="TMS16284.1"/>
    </source>
</evidence>
<proteinExistence type="predicted"/>
<sequence>MSVIFVCVSFTCFQTPETVLKKQVEKMIELGLADGSLIDELMELTAQSLGNLEIQEHFNIIKEIGRGKYGKVLLVTHRFRGKRCTVGEVRAYVDKNWLKKGHGIGQQQTAEKEKVSASGNNPGYGELQEVTRPEGNGGTLE</sequence>
<dbReference type="EMBL" id="CM011681">
    <property type="protein sequence ID" value="TMS16284.1"/>
    <property type="molecule type" value="Genomic_DNA"/>
</dbReference>
<comment type="caution">
    <text evidence="1">The sequence shown here is derived from an EMBL/GenBank/DDBJ whole genome shotgun (WGS) entry which is preliminary data.</text>
</comment>
<gene>
    <name evidence="1" type="ORF">E3U43_013577</name>
</gene>
<organism evidence="1 2">
    <name type="scientific">Larimichthys crocea</name>
    <name type="common">Large yellow croaker</name>
    <name type="synonym">Pseudosciaena crocea</name>
    <dbReference type="NCBI Taxonomy" id="215358"/>
    <lineage>
        <taxon>Eukaryota</taxon>
        <taxon>Metazoa</taxon>
        <taxon>Chordata</taxon>
        <taxon>Craniata</taxon>
        <taxon>Vertebrata</taxon>
        <taxon>Euteleostomi</taxon>
        <taxon>Actinopterygii</taxon>
        <taxon>Neopterygii</taxon>
        <taxon>Teleostei</taxon>
        <taxon>Neoteleostei</taxon>
        <taxon>Acanthomorphata</taxon>
        <taxon>Eupercaria</taxon>
        <taxon>Sciaenidae</taxon>
        <taxon>Larimichthys</taxon>
    </lineage>
</organism>
<dbReference type="Proteomes" id="UP000793456">
    <property type="component" value="Chromosome VIII"/>
</dbReference>